<name>A0A972FQM8_9GAMM</name>
<dbReference type="Pfam" id="PF22098">
    <property type="entry name" value="DUF6942"/>
    <property type="match status" value="1"/>
</dbReference>
<reference evidence="1" key="1">
    <citation type="submission" date="2020-04" db="EMBL/GenBank/DDBJ databases">
        <title>Description of Shewanella salipaludis sp. nov., isolated from a salt marsh.</title>
        <authorList>
            <person name="Park S."/>
            <person name="Yoon J.-H."/>
        </authorList>
    </citation>
    <scope>NUCLEOTIDE SEQUENCE</scope>
    <source>
        <strain evidence="1">SHSM-M6</strain>
    </source>
</reference>
<comment type="caution">
    <text evidence="1">The sequence shown here is derived from an EMBL/GenBank/DDBJ whole genome shotgun (WGS) entry which is preliminary data.</text>
</comment>
<proteinExistence type="predicted"/>
<dbReference type="AlphaFoldDB" id="A0A972FQM8"/>
<accession>A0A972FQM8</accession>
<gene>
    <name evidence="1" type="ORF">HC757_04160</name>
</gene>
<evidence type="ECO:0000313" key="2">
    <source>
        <dbReference type="Proteomes" id="UP000737113"/>
    </source>
</evidence>
<dbReference type="Proteomes" id="UP000737113">
    <property type="component" value="Unassembled WGS sequence"/>
</dbReference>
<dbReference type="InterPro" id="IPR054222">
    <property type="entry name" value="DUF6942"/>
</dbReference>
<evidence type="ECO:0000313" key="1">
    <source>
        <dbReference type="EMBL" id="NMH64360.1"/>
    </source>
</evidence>
<organism evidence="1 2">
    <name type="scientific">Shewanella salipaludis</name>
    <dbReference type="NCBI Taxonomy" id="2723052"/>
    <lineage>
        <taxon>Bacteria</taxon>
        <taxon>Pseudomonadati</taxon>
        <taxon>Pseudomonadota</taxon>
        <taxon>Gammaproteobacteria</taxon>
        <taxon>Alteromonadales</taxon>
        <taxon>Shewanellaceae</taxon>
        <taxon>Shewanella</taxon>
    </lineage>
</organism>
<dbReference type="EMBL" id="JAAXYH010000002">
    <property type="protein sequence ID" value="NMH64360.1"/>
    <property type="molecule type" value="Genomic_DNA"/>
</dbReference>
<sequence length="140" mass="15610">MPNPPLLDPGWQHTDADAVPRLIALNGNHWRKILTIMAKICAPDDDWRAYRDTQLLKQDEQIRIGAEALVDADRHLVCGGVASQALGLHGTLGQALDDAGKLLRIDTQGGQRVLLSPYPDYRQYPNLLLAKSRDWLRAQP</sequence>
<keyword evidence="2" id="KW-1185">Reference proteome</keyword>
<protein>
    <submittedName>
        <fullName evidence="1">Uncharacterized protein</fullName>
    </submittedName>
</protein>